<dbReference type="AlphaFoldDB" id="A0A3E0K4P3"/>
<evidence type="ECO:0000256" key="1">
    <source>
        <dbReference type="SAM" id="MobiDB-lite"/>
    </source>
</evidence>
<protein>
    <submittedName>
        <fullName evidence="2">Uncharacterized protein</fullName>
    </submittedName>
</protein>
<organism evidence="2 3">
    <name type="scientific">Caldibacillus debilis</name>
    <dbReference type="NCBI Taxonomy" id="301148"/>
    <lineage>
        <taxon>Bacteria</taxon>
        <taxon>Bacillati</taxon>
        <taxon>Bacillota</taxon>
        <taxon>Bacilli</taxon>
        <taxon>Bacillales</taxon>
        <taxon>Bacillaceae</taxon>
        <taxon>Caldibacillus</taxon>
    </lineage>
</organism>
<dbReference type="Proteomes" id="UP000257014">
    <property type="component" value="Unassembled WGS sequence"/>
</dbReference>
<proteinExistence type="predicted"/>
<gene>
    <name evidence="2" type="ORF">C6P37_08485</name>
</gene>
<accession>A0A3E0K4P3</accession>
<sequence length="100" mass="10904">MRPSAGSRFSFPKIRLHSRFPRYVGEREPPDGRPQAGQDNPAAIFQDKEEKASPDPGLFSFRSRHILSVPGGITAGPAGNALRKTDTDQEKERNKGSGDG</sequence>
<comment type="caution">
    <text evidence="2">The sequence shown here is derived from an EMBL/GenBank/DDBJ whole genome shotgun (WGS) entry which is preliminary data.</text>
</comment>
<dbReference type="EMBL" id="QEWE01000016">
    <property type="protein sequence ID" value="REJ28666.1"/>
    <property type="molecule type" value="Genomic_DNA"/>
</dbReference>
<reference evidence="2 3" key="1">
    <citation type="submission" date="2018-03" db="EMBL/GenBank/DDBJ databases">
        <authorList>
            <person name="Keele B.F."/>
        </authorList>
    </citation>
    <scope>NUCLEOTIDE SEQUENCE [LARGE SCALE GENOMIC DNA]</scope>
    <source>
        <strain evidence="2">ZCTH4_d</strain>
    </source>
</reference>
<evidence type="ECO:0000313" key="3">
    <source>
        <dbReference type="Proteomes" id="UP000257014"/>
    </source>
</evidence>
<name>A0A3E0K4P3_9BACI</name>
<feature type="region of interest" description="Disordered" evidence="1">
    <location>
        <begin position="20"/>
        <end position="57"/>
    </location>
</feature>
<feature type="region of interest" description="Disordered" evidence="1">
    <location>
        <begin position="70"/>
        <end position="100"/>
    </location>
</feature>
<evidence type="ECO:0000313" key="2">
    <source>
        <dbReference type="EMBL" id="REJ28666.1"/>
    </source>
</evidence>
<feature type="compositionally biased region" description="Basic and acidic residues" evidence="1">
    <location>
        <begin position="83"/>
        <end position="100"/>
    </location>
</feature>